<dbReference type="InterPro" id="IPR050863">
    <property type="entry name" value="CenT-Element_Derived"/>
</dbReference>
<feature type="domain" description="HTH psq-type" evidence="6">
    <location>
        <begin position="7"/>
        <end position="58"/>
    </location>
</feature>
<dbReference type="InterPro" id="IPR004875">
    <property type="entry name" value="DDE_SF_endonuclease_dom"/>
</dbReference>
<evidence type="ECO:0000256" key="1">
    <source>
        <dbReference type="ARBA" id="ARBA00004123"/>
    </source>
</evidence>
<dbReference type="InterPro" id="IPR006600">
    <property type="entry name" value="HTH_CenpB_DNA-bd_dom"/>
</dbReference>
<sequence length="621" mass="71114">MHAMATTTKKKKRLNYSEESMIAACDCVSKGMMLREAARTHGVPYPTLRARVNGRSSIRQIDRTVLSREQENRLAEWLTESSRRGFRRTKKQLLSTVQKCLNFNAETTVFKDNMPGEKWYRLFRERHKNKLSQQTPLALGSQRAAVNESKILTWFQKAKKDISQVDLTVLECPERLFNCDESGFQLGGGVRKVLAATTRTDKRVSQVTNDTHKQVTVLVCGNALGELQAPLLIFPGQRFTYNPLEGFEEAHMAKSRNGCIDCEILARWMETAFCPAVAHLQKPVVLFADGNSFHLTLEIHEICRSHGVILYQLPSLNHSSRIVQPLDLTSFKNLKHAWYEEVMKYQEDNSDTLSKQHFAKVFKSAWDRRGHDGDVLVNGFRASGIFPWNPDRFDRTKLAPPRMFQTVQTVDSTVTAETNGPTVTEPTNEPTIIEYEDETTVTEEPIIEVEQTEIIIDQTETAKDTDVGPSAASHDHNMTVQTAFDRLLHLTARAGSSGLVHYMTCYDLDKTTDEPEQQLFSKLYGRIQTQLVTGLTDTNKDKTAHRPTIFYNLPLPARWGRKKRTVIDPPEMVSSDEFNISEENLEKKRRDEEKKKKKRKKIDREEKRLKNIGEKEKRPRV</sequence>
<feature type="domain" description="HTH CENPB-type" evidence="7">
    <location>
        <begin position="58"/>
        <end position="133"/>
    </location>
</feature>
<dbReference type="Pfam" id="PF03184">
    <property type="entry name" value="DDE_1"/>
    <property type="match status" value="1"/>
</dbReference>
<keyword evidence="3 4" id="KW-0539">Nucleus</keyword>
<reference evidence="9" key="1">
    <citation type="submission" date="2025-08" db="UniProtKB">
        <authorList>
            <consortium name="RefSeq"/>
        </authorList>
    </citation>
    <scope>IDENTIFICATION</scope>
</reference>
<dbReference type="InterPro" id="IPR036397">
    <property type="entry name" value="RNaseH_sf"/>
</dbReference>
<dbReference type="Gene3D" id="1.10.10.60">
    <property type="entry name" value="Homeodomain-like"/>
    <property type="match status" value="1"/>
</dbReference>
<evidence type="ECO:0000313" key="8">
    <source>
        <dbReference type="Proteomes" id="UP000694888"/>
    </source>
</evidence>
<dbReference type="SUPFAM" id="SSF46689">
    <property type="entry name" value="Homeodomain-like"/>
    <property type="match status" value="1"/>
</dbReference>
<dbReference type="InterPro" id="IPR009057">
    <property type="entry name" value="Homeodomain-like_sf"/>
</dbReference>
<evidence type="ECO:0000256" key="2">
    <source>
        <dbReference type="ARBA" id="ARBA00023125"/>
    </source>
</evidence>
<dbReference type="PROSITE" id="PS51253">
    <property type="entry name" value="HTH_CENPB"/>
    <property type="match status" value="1"/>
</dbReference>
<dbReference type="PROSITE" id="PS50960">
    <property type="entry name" value="HTH_PSQ"/>
    <property type="match status" value="1"/>
</dbReference>
<proteinExistence type="predicted"/>
<organism evidence="8 9">
    <name type="scientific">Aplysia californica</name>
    <name type="common">California sea hare</name>
    <dbReference type="NCBI Taxonomy" id="6500"/>
    <lineage>
        <taxon>Eukaryota</taxon>
        <taxon>Metazoa</taxon>
        <taxon>Spiralia</taxon>
        <taxon>Lophotrochozoa</taxon>
        <taxon>Mollusca</taxon>
        <taxon>Gastropoda</taxon>
        <taxon>Heterobranchia</taxon>
        <taxon>Euthyneura</taxon>
        <taxon>Tectipleura</taxon>
        <taxon>Aplysiida</taxon>
        <taxon>Aplysioidea</taxon>
        <taxon>Aplysiidae</taxon>
        <taxon>Aplysia</taxon>
    </lineage>
</organism>
<protein>
    <submittedName>
        <fullName evidence="9">Uncharacterized protein LOC101845836 isoform X1</fullName>
    </submittedName>
</protein>
<feature type="compositionally biased region" description="Basic and acidic residues" evidence="5">
    <location>
        <begin position="584"/>
        <end position="594"/>
    </location>
</feature>
<evidence type="ECO:0000256" key="3">
    <source>
        <dbReference type="ARBA" id="ARBA00023242"/>
    </source>
</evidence>
<dbReference type="Pfam" id="PF05225">
    <property type="entry name" value="HTH_psq"/>
    <property type="match status" value="1"/>
</dbReference>
<evidence type="ECO:0000256" key="4">
    <source>
        <dbReference type="PROSITE-ProRule" id="PRU00320"/>
    </source>
</evidence>
<evidence type="ECO:0000313" key="9">
    <source>
        <dbReference type="RefSeq" id="XP_005094672.1"/>
    </source>
</evidence>
<name>A0ABM0JIV0_APLCA</name>
<dbReference type="Proteomes" id="UP000694888">
    <property type="component" value="Unplaced"/>
</dbReference>
<evidence type="ECO:0000259" key="6">
    <source>
        <dbReference type="PROSITE" id="PS50960"/>
    </source>
</evidence>
<dbReference type="RefSeq" id="XP_005094672.1">
    <property type="nucleotide sequence ID" value="XM_005094615.3"/>
</dbReference>
<feature type="compositionally biased region" description="Basic and acidic residues" evidence="5">
    <location>
        <begin position="602"/>
        <end position="621"/>
    </location>
</feature>
<dbReference type="GeneID" id="101845836"/>
<dbReference type="PANTHER" id="PTHR19303:SF74">
    <property type="entry name" value="POGO TRANSPOSABLE ELEMENT WITH KRAB DOMAIN"/>
    <property type="match status" value="1"/>
</dbReference>
<comment type="subcellular location">
    <subcellularLocation>
        <location evidence="1 4">Nucleus</location>
    </subcellularLocation>
</comment>
<dbReference type="PANTHER" id="PTHR19303">
    <property type="entry name" value="TRANSPOSON"/>
    <property type="match status" value="1"/>
</dbReference>
<dbReference type="Gene3D" id="3.30.420.10">
    <property type="entry name" value="Ribonuclease H-like superfamily/Ribonuclease H"/>
    <property type="match status" value="1"/>
</dbReference>
<feature type="DNA-binding region" description="H-T-H motif" evidence="4">
    <location>
        <begin position="34"/>
        <end position="54"/>
    </location>
</feature>
<keyword evidence="8" id="KW-1185">Reference proteome</keyword>
<gene>
    <name evidence="9" type="primary">LOC101845836</name>
</gene>
<feature type="region of interest" description="Disordered" evidence="5">
    <location>
        <begin position="573"/>
        <end position="621"/>
    </location>
</feature>
<evidence type="ECO:0000256" key="5">
    <source>
        <dbReference type="SAM" id="MobiDB-lite"/>
    </source>
</evidence>
<evidence type="ECO:0000259" key="7">
    <source>
        <dbReference type="PROSITE" id="PS51253"/>
    </source>
</evidence>
<keyword evidence="2 4" id="KW-0238">DNA-binding</keyword>
<accession>A0ABM0JIV0</accession>
<dbReference type="InterPro" id="IPR007889">
    <property type="entry name" value="HTH_Psq"/>
</dbReference>